<evidence type="ECO:0000313" key="4">
    <source>
        <dbReference type="Proteomes" id="UP000037392"/>
    </source>
</evidence>
<dbReference type="PANTHER" id="PTHR10680:SF38">
    <property type="entry name" value="BLL1368 PROTEIN"/>
    <property type="match status" value="1"/>
</dbReference>
<keyword evidence="2" id="KW-0325">Glycoprotein</keyword>
<comment type="caution">
    <text evidence="3">The sequence shown here is derived from an EMBL/GenBank/DDBJ whole genome shotgun (WGS) entry which is preliminary data.</text>
</comment>
<gene>
    <name evidence="3" type="ORF">HMPREF9470_01951</name>
</gene>
<dbReference type="PANTHER" id="PTHR10680">
    <property type="entry name" value="PEPTIDYL-GLYCINE ALPHA-AMIDATING MONOOXYGENASE"/>
    <property type="match status" value="1"/>
</dbReference>
<organism evidence="3 4">
    <name type="scientific">[Clostridium] citroniae WAL-19142</name>
    <dbReference type="NCBI Taxonomy" id="742734"/>
    <lineage>
        <taxon>Bacteria</taxon>
        <taxon>Bacillati</taxon>
        <taxon>Bacillota</taxon>
        <taxon>Clostridia</taxon>
        <taxon>Lachnospirales</taxon>
        <taxon>Lachnospiraceae</taxon>
        <taxon>Enterocloster</taxon>
    </lineage>
</organism>
<keyword evidence="1" id="KW-0732">Signal</keyword>
<dbReference type="Proteomes" id="UP000037392">
    <property type="component" value="Unassembled WGS sequence"/>
</dbReference>
<dbReference type="EMBL" id="ADLK01000018">
    <property type="protein sequence ID" value="KMW20892.1"/>
    <property type="molecule type" value="Genomic_DNA"/>
</dbReference>
<dbReference type="Gene3D" id="2.120.10.30">
    <property type="entry name" value="TolB, C-terminal domain"/>
    <property type="match status" value="1"/>
</dbReference>
<protein>
    <recommendedName>
        <fullName evidence="5">SMP-30/Gluconolactonase/LRE-like region domain-containing protein</fullName>
    </recommendedName>
</protein>
<dbReference type="OrthoDB" id="9799230at2"/>
<sequence>MKGENKHPIQIRAKEMSRRENSFASEEIYGSGGFSYRFLWDWAKLPPEIKGFEICGVCCDKDGYVYIATRAPGYPVAVFSPGGEWVRYIGQEVETGSPHGIYIDEEFHIWLTDRDRHVAYEWDQDGRLLRMLGKYGCPSDTGVNDTVRDTRLIFYTEKRLGEPFNQPTRIVRAPNGDLYASDGYANTAVHHFSQEGKLLNSWGGLGTEPGKFGIVHSVWADRLGRVWIADREFDRVQVFDGEGHLIKVIDNLLYPTDVTADDHYIYIAEREGRISIYNYDLQLTAQIGYWLSSIIPHSMAVDHNGNLFLGQLWGNYNLVKLERQ</sequence>
<evidence type="ECO:0000256" key="2">
    <source>
        <dbReference type="ARBA" id="ARBA00023180"/>
    </source>
</evidence>
<dbReference type="InterPro" id="IPR011042">
    <property type="entry name" value="6-blade_b-propeller_TolB-like"/>
</dbReference>
<evidence type="ECO:0000256" key="1">
    <source>
        <dbReference type="ARBA" id="ARBA00022729"/>
    </source>
</evidence>
<dbReference type="RefSeq" id="WP_048929739.1">
    <property type="nucleotide sequence ID" value="NZ_KQ235877.1"/>
</dbReference>
<name>A0A0J9C6Y6_9FIRM</name>
<accession>A0A0J9C6Y6</accession>
<proteinExistence type="predicted"/>
<dbReference type="SUPFAM" id="SSF63829">
    <property type="entry name" value="Calcium-dependent phosphotriesterase"/>
    <property type="match status" value="1"/>
</dbReference>
<evidence type="ECO:0000313" key="3">
    <source>
        <dbReference type="EMBL" id="KMW20892.1"/>
    </source>
</evidence>
<dbReference type="GeneID" id="93166275"/>
<evidence type="ECO:0008006" key="5">
    <source>
        <dbReference type="Google" id="ProtNLM"/>
    </source>
</evidence>
<dbReference type="PATRIC" id="fig|742734.4.peg.2093"/>
<reference evidence="3 4" key="1">
    <citation type="submission" date="2011-04" db="EMBL/GenBank/DDBJ databases">
        <title>The Genome Sequence of Clostridium citroniae WAL-19142.</title>
        <authorList>
            <consortium name="The Broad Institute Genome Sequencing Platform"/>
            <person name="Earl A."/>
            <person name="Ward D."/>
            <person name="Feldgarden M."/>
            <person name="Gevers D."/>
            <person name="Warren Y.A."/>
            <person name="Tyrrell K.L."/>
            <person name="Citron D.M."/>
            <person name="Goldstein E.J."/>
            <person name="Daigneault M."/>
            <person name="Allen-Vercoe E."/>
            <person name="Young S.K."/>
            <person name="Zeng Q."/>
            <person name="Gargeya S."/>
            <person name="Fitzgerald M."/>
            <person name="Haas B."/>
            <person name="Abouelleil A."/>
            <person name="Alvarado L."/>
            <person name="Arachchi H.M."/>
            <person name="Berlin A."/>
            <person name="Brown A."/>
            <person name="Chapman S.B."/>
            <person name="Chen Z."/>
            <person name="Dunbar C."/>
            <person name="Freedman E."/>
            <person name="Gearin G."/>
            <person name="Gellesch M."/>
            <person name="Goldberg J."/>
            <person name="Griggs A."/>
            <person name="Gujja S."/>
            <person name="Heilman E.R."/>
            <person name="Heiman D."/>
            <person name="Howarth C."/>
            <person name="Larson L."/>
            <person name="Lui A."/>
            <person name="MacDonald P.J."/>
            <person name="Mehta T."/>
            <person name="Montmayeur A."/>
            <person name="Murphy C."/>
            <person name="Neiman D."/>
            <person name="Pearson M."/>
            <person name="Priest M."/>
            <person name="Roberts A."/>
            <person name="Saif S."/>
            <person name="Shea T."/>
            <person name="Shenoy N."/>
            <person name="Sisk P."/>
            <person name="Stolte C."/>
            <person name="Sykes S."/>
            <person name="White J."/>
            <person name="Yandava C."/>
            <person name="Wortman J."/>
            <person name="Nusbaum C."/>
            <person name="Birren B."/>
        </authorList>
    </citation>
    <scope>NUCLEOTIDE SEQUENCE [LARGE SCALE GENOMIC DNA]</scope>
    <source>
        <strain evidence="3 4">WAL-19142</strain>
    </source>
</reference>
<dbReference type="AlphaFoldDB" id="A0A0J9C6Y6"/>